<dbReference type="AlphaFoldDB" id="A0A259U1D4"/>
<dbReference type="SUPFAM" id="SSF52418">
    <property type="entry name" value="Nucleoside phosphorylase/phosphoribosyltransferase catalytic domain"/>
    <property type="match status" value="1"/>
</dbReference>
<comment type="catalytic activity">
    <reaction evidence="6">
        <text>thymidine + phosphate = 2-deoxy-alpha-D-ribose 1-phosphate + thymine</text>
        <dbReference type="Rhea" id="RHEA:16037"/>
        <dbReference type="ChEBI" id="CHEBI:17748"/>
        <dbReference type="ChEBI" id="CHEBI:17821"/>
        <dbReference type="ChEBI" id="CHEBI:43474"/>
        <dbReference type="ChEBI" id="CHEBI:57259"/>
        <dbReference type="EC" id="2.4.2.4"/>
    </reaction>
</comment>
<dbReference type="Gene3D" id="3.90.1170.30">
    <property type="entry name" value="Pyrimidine nucleoside phosphorylase-like, C-terminal domain"/>
    <property type="match status" value="1"/>
</dbReference>
<dbReference type="InParanoid" id="A0A259U1D4"/>
<dbReference type="SUPFAM" id="SSF47648">
    <property type="entry name" value="Nucleoside phosphorylase/phosphoribosyltransferase N-terminal domain"/>
    <property type="match status" value="1"/>
</dbReference>
<keyword evidence="4" id="KW-0328">Glycosyltransferase</keyword>
<dbReference type="InterPro" id="IPR000053">
    <property type="entry name" value="Thymidine/pyrmidine_PPase"/>
</dbReference>
<dbReference type="NCBIfam" id="NF004490">
    <property type="entry name" value="PRK05820.1"/>
    <property type="match status" value="1"/>
</dbReference>
<dbReference type="InterPro" id="IPR017459">
    <property type="entry name" value="Glycosyl_Trfase_fam3_N_dom"/>
</dbReference>
<keyword evidence="5" id="KW-0808">Transferase</keyword>
<dbReference type="SUPFAM" id="SSF54680">
    <property type="entry name" value="Pyrimidine nucleoside phosphorylase C-terminal domain"/>
    <property type="match status" value="1"/>
</dbReference>
<dbReference type="PROSITE" id="PS00647">
    <property type="entry name" value="THYMID_PHOSPHORYLASE"/>
    <property type="match status" value="1"/>
</dbReference>
<dbReference type="InterPro" id="IPR036320">
    <property type="entry name" value="Glycosyl_Trfase_fam3_N_dom_sf"/>
</dbReference>
<dbReference type="Proteomes" id="UP000216446">
    <property type="component" value="Unassembled WGS sequence"/>
</dbReference>
<dbReference type="Pfam" id="PF02885">
    <property type="entry name" value="Glycos_trans_3N"/>
    <property type="match status" value="1"/>
</dbReference>
<evidence type="ECO:0000256" key="4">
    <source>
        <dbReference type="ARBA" id="ARBA00022676"/>
    </source>
</evidence>
<protein>
    <recommendedName>
        <fullName evidence="3">thymidine phosphorylase</fullName>
        <ecNumber evidence="3">2.4.2.4</ecNumber>
    </recommendedName>
</protein>
<dbReference type="Pfam" id="PF00591">
    <property type="entry name" value="Glycos_transf_3"/>
    <property type="match status" value="1"/>
</dbReference>
<evidence type="ECO:0000256" key="1">
    <source>
        <dbReference type="ARBA" id="ARBA00006915"/>
    </source>
</evidence>
<dbReference type="PIRSF" id="PIRSF000478">
    <property type="entry name" value="TP_PyNP"/>
    <property type="match status" value="1"/>
</dbReference>
<dbReference type="Gene3D" id="3.40.1030.10">
    <property type="entry name" value="Nucleoside phosphorylase/phosphoribosyltransferase catalytic domain"/>
    <property type="match status" value="1"/>
</dbReference>
<dbReference type="Pfam" id="PF07831">
    <property type="entry name" value="PYNP_C"/>
    <property type="match status" value="1"/>
</dbReference>
<comment type="caution">
    <text evidence="8">The sequence shown here is derived from an EMBL/GenBank/DDBJ whole genome shotgun (WGS) entry which is preliminary data.</text>
</comment>
<dbReference type="EC" id="2.4.2.4" evidence="3"/>
<evidence type="ECO:0000256" key="5">
    <source>
        <dbReference type="ARBA" id="ARBA00022679"/>
    </source>
</evidence>
<evidence type="ECO:0000313" key="8">
    <source>
        <dbReference type="EMBL" id="OZC03835.1"/>
    </source>
</evidence>
<name>A0A259U1D4_9BACT</name>
<comment type="similarity">
    <text evidence="1">Belongs to the thymidine/pyrimidine-nucleoside phosphorylase family.</text>
</comment>
<reference evidence="8 9" key="1">
    <citation type="submission" date="2016-11" db="EMBL/GenBank/DDBJ databases">
        <title>Study of marine rhodopsin-containing bacteria.</title>
        <authorList>
            <person name="Yoshizawa S."/>
            <person name="Kumagai Y."/>
            <person name="Kogure K."/>
        </authorList>
    </citation>
    <scope>NUCLEOTIDE SEQUENCE [LARGE SCALE GENOMIC DNA]</scope>
    <source>
        <strain evidence="8 9">SG-29</strain>
    </source>
</reference>
<dbReference type="InterPro" id="IPR036566">
    <property type="entry name" value="PYNP-like_C_sf"/>
</dbReference>
<dbReference type="InterPro" id="IPR013102">
    <property type="entry name" value="PYNP_C"/>
</dbReference>
<dbReference type="Gene3D" id="1.20.970.10">
    <property type="entry name" value="Transferase, Pyrimidine Nucleoside Phosphorylase, Chain C"/>
    <property type="match status" value="1"/>
</dbReference>
<organism evidence="8 9">
    <name type="scientific">Rubricoccus marinus</name>
    <dbReference type="NCBI Taxonomy" id="716817"/>
    <lineage>
        <taxon>Bacteria</taxon>
        <taxon>Pseudomonadati</taxon>
        <taxon>Rhodothermota</taxon>
        <taxon>Rhodothermia</taxon>
        <taxon>Rhodothermales</taxon>
        <taxon>Rubricoccaceae</taxon>
        <taxon>Rubricoccus</taxon>
    </lineage>
</organism>
<evidence type="ECO:0000256" key="2">
    <source>
        <dbReference type="ARBA" id="ARBA00011738"/>
    </source>
</evidence>
<dbReference type="GO" id="GO:0006206">
    <property type="term" value="P:pyrimidine nucleobase metabolic process"/>
    <property type="evidence" value="ECO:0007669"/>
    <property type="project" value="InterPro"/>
</dbReference>
<dbReference type="GO" id="GO:0005829">
    <property type="term" value="C:cytosol"/>
    <property type="evidence" value="ECO:0007669"/>
    <property type="project" value="TreeGrafter"/>
</dbReference>
<dbReference type="RefSeq" id="WP_094549644.1">
    <property type="nucleotide sequence ID" value="NZ_MQWB01000001.1"/>
</dbReference>
<dbReference type="PANTHER" id="PTHR10515:SF0">
    <property type="entry name" value="THYMIDINE PHOSPHORYLASE"/>
    <property type="match status" value="1"/>
</dbReference>
<evidence type="ECO:0000313" key="9">
    <source>
        <dbReference type="Proteomes" id="UP000216446"/>
    </source>
</evidence>
<sequence>MPDLDVVRLLTAKRDGARLSPEDVTALVAAYTSGDVPDYQMAAFLMAAFIRGLDESESAAYTRAMLHSGEVLDLSDLPGTKVDKHSTGGVGDKVSLLLAPLVAACGVPVPMISGRGLGHTGGTLDKLESIPGFRTDLDIDAYRRQLDEIGVVMIGQTAEIAPADKKLYALRDVTGTVESIPLIAASIMSKKLAEGIDALVLDVKAGKGAFMKSTTEARRLAEALVGIGEEFGKPTVALLTRMDAPLGRAVGNGPETAEAIRALHGDAPLGGEIDDMLEVTLALAGEMIALGNEASGADEGRRIAEAAVRDGFAWGVMREMVEAQGGDVAVMDDPSLLHGEPVATVEAPQAASAGFVTAIDAFEVGLAAVALGAGRARKEDDVDPKAGYVLLKKPGEAVEPGEPLAHIYASRPEQANPERLLAAFAFGESAPAPEPMILDRLDASGWRG</sequence>
<proteinExistence type="inferred from homology"/>
<gene>
    <name evidence="8" type="ORF">BSZ36_13065</name>
</gene>
<evidence type="ECO:0000256" key="3">
    <source>
        <dbReference type="ARBA" id="ARBA00011892"/>
    </source>
</evidence>
<dbReference type="OrthoDB" id="9763887at2"/>
<dbReference type="InterPro" id="IPR018090">
    <property type="entry name" value="Pyrmidine_PPas_bac/euk"/>
</dbReference>
<keyword evidence="9" id="KW-1185">Reference proteome</keyword>
<dbReference type="NCBIfam" id="TIGR02644">
    <property type="entry name" value="Y_phosphoryl"/>
    <property type="match status" value="1"/>
</dbReference>
<dbReference type="InterPro" id="IPR035902">
    <property type="entry name" value="Nuc_phospho_transferase"/>
</dbReference>
<dbReference type="GO" id="GO:0004645">
    <property type="term" value="F:1,4-alpha-oligoglucan phosphorylase activity"/>
    <property type="evidence" value="ECO:0007669"/>
    <property type="project" value="InterPro"/>
</dbReference>
<dbReference type="PANTHER" id="PTHR10515">
    <property type="entry name" value="THYMIDINE PHOSPHORYLASE"/>
    <property type="match status" value="1"/>
</dbReference>
<dbReference type="InterPro" id="IPR017872">
    <property type="entry name" value="Pyrmidine_PPase_CS"/>
</dbReference>
<comment type="subunit">
    <text evidence="2">Homodimer.</text>
</comment>
<evidence type="ECO:0000259" key="7">
    <source>
        <dbReference type="SMART" id="SM00941"/>
    </source>
</evidence>
<feature type="domain" description="Pyrimidine nucleoside phosphorylase C-terminal" evidence="7">
    <location>
        <begin position="355"/>
        <end position="427"/>
    </location>
</feature>
<dbReference type="FunCoup" id="A0A259U1D4">
    <property type="interactions" value="263"/>
</dbReference>
<dbReference type="GO" id="GO:0009032">
    <property type="term" value="F:thymidine phosphorylase activity"/>
    <property type="evidence" value="ECO:0007669"/>
    <property type="project" value="UniProtKB-EC"/>
</dbReference>
<dbReference type="InterPro" id="IPR000312">
    <property type="entry name" value="Glycosyl_Trfase_fam3"/>
</dbReference>
<dbReference type="SMART" id="SM00941">
    <property type="entry name" value="PYNP_C"/>
    <property type="match status" value="1"/>
</dbReference>
<dbReference type="GO" id="GO:0006213">
    <property type="term" value="P:pyrimidine nucleoside metabolic process"/>
    <property type="evidence" value="ECO:0007669"/>
    <property type="project" value="InterPro"/>
</dbReference>
<dbReference type="EMBL" id="MQWB01000001">
    <property type="protein sequence ID" value="OZC03835.1"/>
    <property type="molecule type" value="Genomic_DNA"/>
</dbReference>
<dbReference type="FunFam" id="3.40.1030.10:FF:000003">
    <property type="entry name" value="Pyrimidine-nucleoside phosphorylase"/>
    <property type="match status" value="1"/>
</dbReference>
<evidence type="ECO:0000256" key="6">
    <source>
        <dbReference type="ARBA" id="ARBA00048550"/>
    </source>
</evidence>
<accession>A0A259U1D4</accession>